<dbReference type="AlphaFoldDB" id="A0A137NR35"/>
<proteinExistence type="predicted"/>
<gene>
    <name evidence="1" type="ORF">CONCODRAFT_13299</name>
</gene>
<protein>
    <submittedName>
        <fullName evidence="1">Uncharacterized protein</fullName>
    </submittedName>
</protein>
<evidence type="ECO:0000313" key="2">
    <source>
        <dbReference type="Proteomes" id="UP000070444"/>
    </source>
</evidence>
<reference evidence="1 2" key="1">
    <citation type="journal article" date="2015" name="Genome Biol. Evol.">
        <title>Phylogenomic analyses indicate that early fungi evolved digesting cell walls of algal ancestors of land plants.</title>
        <authorList>
            <person name="Chang Y."/>
            <person name="Wang S."/>
            <person name="Sekimoto S."/>
            <person name="Aerts A.L."/>
            <person name="Choi C."/>
            <person name="Clum A."/>
            <person name="LaButti K.M."/>
            <person name="Lindquist E.A."/>
            <person name="Yee Ngan C."/>
            <person name="Ohm R.A."/>
            <person name="Salamov A.A."/>
            <person name="Grigoriev I.V."/>
            <person name="Spatafora J.W."/>
            <person name="Berbee M.L."/>
        </authorList>
    </citation>
    <scope>NUCLEOTIDE SEQUENCE [LARGE SCALE GENOMIC DNA]</scope>
    <source>
        <strain evidence="1 2">NRRL 28638</strain>
    </source>
</reference>
<keyword evidence="2" id="KW-1185">Reference proteome</keyword>
<organism evidence="1 2">
    <name type="scientific">Conidiobolus coronatus (strain ATCC 28846 / CBS 209.66 / NRRL 28638)</name>
    <name type="common">Delacroixia coronata</name>
    <dbReference type="NCBI Taxonomy" id="796925"/>
    <lineage>
        <taxon>Eukaryota</taxon>
        <taxon>Fungi</taxon>
        <taxon>Fungi incertae sedis</taxon>
        <taxon>Zoopagomycota</taxon>
        <taxon>Entomophthoromycotina</taxon>
        <taxon>Entomophthoromycetes</taxon>
        <taxon>Entomophthorales</taxon>
        <taxon>Ancylistaceae</taxon>
        <taxon>Conidiobolus</taxon>
    </lineage>
</organism>
<name>A0A137NR35_CONC2</name>
<sequence length="286" mass="31736">MLPVNLCKRLSLGKVRGHPWTNLGYPEKHQSMSESTFTANLTLSKTPLTGAHHNTSKSVISWANMGHSIMSSLVANDQVRAVPDEMEAMMGKFAADNNINQAQSSTLAAPQSEVVPKPATNWPSIINDNSPENQTNPPAPNIDQKMDKLKEILQDVKATFSENDVTTLCLCLLEISGKTFANGYRITTQANYGASVPDIIVRIFHDKRPLIVIECKGGSVNASAHYSNSLEQIKVYMRSLTFPYGFLVFPERIIFLINSQNPKIKTTWDNEESELDDVIDTIRSLE</sequence>
<dbReference type="EMBL" id="KQ964948">
    <property type="protein sequence ID" value="KXN65201.1"/>
    <property type="molecule type" value="Genomic_DNA"/>
</dbReference>
<evidence type="ECO:0000313" key="1">
    <source>
        <dbReference type="EMBL" id="KXN65201.1"/>
    </source>
</evidence>
<accession>A0A137NR35</accession>
<dbReference type="Proteomes" id="UP000070444">
    <property type="component" value="Unassembled WGS sequence"/>
</dbReference>